<evidence type="ECO:0000313" key="1">
    <source>
        <dbReference type="EMBL" id="EAX47326.1"/>
    </source>
</evidence>
<sequence>MLSHEPDILRRLRLIEGLKAELVSQVGKLFQAFAQTSEQAIREALASIVIACYVLGRRLGIDFAALDEVILTRLGQTIKQDPEVEKWFGDYSDFQRHLKNKR</sequence>
<dbReference type="eggNOG" id="ENOG50332FJ">
    <property type="taxonomic scope" value="Bacteria"/>
</dbReference>
<dbReference type="RefSeq" id="WP_007289652.1">
    <property type="nucleotide sequence ID" value="NZ_AAWL01000011.1"/>
</dbReference>
<reference evidence="1 2" key="2">
    <citation type="submission" date="2007-01" db="EMBL/GenBank/DDBJ databases">
        <title>Sequencing of the draft genome and assembly of Thermosinus carboxydivorans Nor1.</title>
        <authorList>
            <consortium name="US DOE Joint Genome Institute (JGI-PGF)"/>
            <person name="Copeland A."/>
            <person name="Lucas S."/>
            <person name="Lapidus A."/>
            <person name="Barry K."/>
            <person name="Glavina del Rio T."/>
            <person name="Dalin E."/>
            <person name="Tice H."/>
            <person name="Bruce D."/>
            <person name="Pitluck S."/>
            <person name="Richardson P."/>
        </authorList>
    </citation>
    <scope>NUCLEOTIDE SEQUENCE [LARGE SCALE GENOMIC DNA]</scope>
    <source>
        <strain evidence="1 2">Nor1</strain>
    </source>
</reference>
<dbReference type="EMBL" id="AAWL01000011">
    <property type="protein sequence ID" value="EAX47326.1"/>
    <property type="molecule type" value="Genomic_DNA"/>
</dbReference>
<dbReference type="Pfam" id="PF12643">
    <property type="entry name" value="MazG-like"/>
    <property type="match status" value="1"/>
</dbReference>
<protein>
    <recommendedName>
        <fullName evidence="3">MazG-like family protein</fullName>
    </recommendedName>
</protein>
<dbReference type="Proteomes" id="UP000005139">
    <property type="component" value="Unassembled WGS sequence"/>
</dbReference>
<keyword evidence="2" id="KW-1185">Reference proteome</keyword>
<comment type="caution">
    <text evidence="1">The sequence shown here is derived from an EMBL/GenBank/DDBJ whole genome shotgun (WGS) entry which is preliminary data.</text>
</comment>
<dbReference type="AlphaFoldDB" id="A1HRJ5"/>
<evidence type="ECO:0000313" key="2">
    <source>
        <dbReference type="Proteomes" id="UP000005139"/>
    </source>
</evidence>
<evidence type="ECO:0008006" key="3">
    <source>
        <dbReference type="Google" id="ProtNLM"/>
    </source>
</evidence>
<dbReference type="GO" id="GO:0047429">
    <property type="term" value="F:nucleoside triphosphate diphosphatase activity"/>
    <property type="evidence" value="ECO:0007669"/>
    <property type="project" value="InterPro"/>
</dbReference>
<organism evidence="1 2">
    <name type="scientific">Thermosinus carboxydivorans Nor1</name>
    <dbReference type="NCBI Taxonomy" id="401526"/>
    <lineage>
        <taxon>Bacteria</taxon>
        <taxon>Bacillati</taxon>
        <taxon>Bacillota</taxon>
        <taxon>Negativicutes</taxon>
        <taxon>Selenomonadales</taxon>
        <taxon>Sporomusaceae</taxon>
        <taxon>Thermosinus</taxon>
    </lineage>
</organism>
<gene>
    <name evidence="1" type="ORF">TcarDRAFT_1344</name>
</gene>
<dbReference type="OrthoDB" id="2381770at2"/>
<proteinExistence type="predicted"/>
<dbReference type="GO" id="GO:0009143">
    <property type="term" value="P:nucleoside triphosphate catabolic process"/>
    <property type="evidence" value="ECO:0007669"/>
    <property type="project" value="InterPro"/>
</dbReference>
<accession>A1HRJ5</accession>
<name>A1HRJ5_9FIRM</name>
<reference evidence="1 2" key="1">
    <citation type="submission" date="2007-01" db="EMBL/GenBank/DDBJ databases">
        <title>Annotation of the draft genome assembly of Thermosinus carboxydivorans Nor1.</title>
        <authorList>
            <consortium name="US DOE Joint Genome Institute (JGI-ORNL)"/>
            <person name="Larimer F."/>
            <person name="Land M."/>
            <person name="Hauser L."/>
        </authorList>
    </citation>
    <scope>NUCLEOTIDE SEQUENCE [LARGE SCALE GENOMIC DNA]</scope>
    <source>
        <strain evidence="1 2">Nor1</strain>
    </source>
</reference>
<dbReference type="InterPro" id="IPR025984">
    <property type="entry name" value="DCTPP"/>
</dbReference>